<feature type="transmembrane region" description="Helical" evidence="1">
    <location>
        <begin position="88"/>
        <end position="106"/>
    </location>
</feature>
<evidence type="ECO:0000313" key="3">
    <source>
        <dbReference type="EMBL" id="AYC65758.1"/>
    </source>
</evidence>
<keyword evidence="1" id="KW-1133">Transmembrane helix</keyword>
<accession>A0A386B298</accession>
<dbReference type="AlphaFoldDB" id="A0A386B298"/>
<gene>
    <name evidence="3" type="primary">orf188</name>
</gene>
<protein>
    <recommendedName>
        <fullName evidence="2">Homing endonuclease LAGLIDADG domain-containing protein</fullName>
    </recommendedName>
</protein>
<keyword evidence="3" id="KW-0934">Plastid</keyword>
<geneLocation type="chloroplast" evidence="3"/>
<keyword evidence="1" id="KW-0812">Transmembrane</keyword>
<dbReference type="Pfam" id="PF03161">
    <property type="entry name" value="LAGLIDADG_2"/>
    <property type="match status" value="1"/>
</dbReference>
<proteinExistence type="predicted"/>
<name>A0A386B298_9CHLO</name>
<reference evidence="3" key="2">
    <citation type="journal article" date="2019" name="Mol. Phylogenet. Evol.">
        <title>Reassessment of the classification of bryopsidales (chlorophyta) based on chloroplast phylogenomic analyses.</title>
        <authorList>
            <person name="Cremen M.C."/>
            <person name="Leliaert F."/>
            <person name="West J."/>
            <person name="Lam D.W."/>
            <person name="Shimada S."/>
            <person name="Lopez-Bautista J.M."/>
            <person name="Verbruggen H."/>
        </authorList>
    </citation>
    <scope>NUCLEOTIDE SEQUENCE</scope>
</reference>
<dbReference type="InterPro" id="IPR027434">
    <property type="entry name" value="Homing_endonucl"/>
</dbReference>
<reference evidence="3" key="1">
    <citation type="submission" date="2018-07" db="EMBL/GenBank/DDBJ databases">
        <authorList>
            <person name="Quirk P.G."/>
            <person name="Krulwich T.A."/>
        </authorList>
    </citation>
    <scope>NUCLEOTIDE SEQUENCE</scope>
</reference>
<feature type="domain" description="Homing endonuclease LAGLIDADG" evidence="2">
    <location>
        <begin position="43"/>
        <end position="167"/>
    </location>
</feature>
<dbReference type="Gene3D" id="3.10.28.10">
    <property type="entry name" value="Homing endonucleases"/>
    <property type="match status" value="1"/>
</dbReference>
<dbReference type="EMBL" id="MH591113">
    <property type="protein sequence ID" value="AYC65758.1"/>
    <property type="molecule type" value="Genomic_DNA"/>
</dbReference>
<keyword evidence="1" id="KW-0472">Membrane</keyword>
<dbReference type="InterPro" id="IPR004860">
    <property type="entry name" value="LAGLIDADG_dom"/>
</dbReference>
<sequence>MFKKKQKKWKKLNIRISRELRDILYGYIMSNDLMNQNTKQKRLFVKWLYEKFKIPLKNTRDICKSFRRMWYKTRGNIDRNRNRKRKSLPSTIACFFTIPFVTLWFAGNGTKITGQRGIKFEVTYWTPQERLLLKQLFKSQFNINGKILRAEISKWIFVIGGKEYSKFRTLITQMDLIPRFFPHKLYKK</sequence>
<evidence type="ECO:0000259" key="2">
    <source>
        <dbReference type="Pfam" id="PF03161"/>
    </source>
</evidence>
<keyword evidence="3" id="KW-0150">Chloroplast</keyword>
<organism evidence="3">
    <name type="scientific">Udotea sp. TZ0819</name>
    <dbReference type="NCBI Taxonomy" id="2364085"/>
    <lineage>
        <taxon>Eukaryota</taxon>
        <taxon>Viridiplantae</taxon>
        <taxon>Chlorophyta</taxon>
        <taxon>core chlorophytes</taxon>
        <taxon>Ulvophyceae</taxon>
        <taxon>TCBD clade</taxon>
        <taxon>Bryopsidales</taxon>
        <taxon>Halimedineae</taxon>
        <taxon>Halimedaceae</taxon>
        <taxon>Udoteae</taxon>
        <taxon>Udotea</taxon>
    </lineage>
</organism>
<evidence type="ECO:0000256" key="1">
    <source>
        <dbReference type="SAM" id="Phobius"/>
    </source>
</evidence>
<dbReference type="SUPFAM" id="SSF55608">
    <property type="entry name" value="Homing endonucleases"/>
    <property type="match status" value="1"/>
</dbReference>